<dbReference type="InterPro" id="IPR003018">
    <property type="entry name" value="GAF"/>
</dbReference>
<dbReference type="InterPro" id="IPR000700">
    <property type="entry name" value="PAS-assoc_C"/>
</dbReference>
<dbReference type="PROSITE" id="PS50113">
    <property type="entry name" value="PAC"/>
    <property type="match status" value="2"/>
</dbReference>
<protein>
    <submittedName>
        <fullName evidence="6">Histidine kinase</fullName>
    </submittedName>
</protein>
<feature type="domain" description="PAC" evidence="5">
    <location>
        <begin position="561"/>
        <end position="615"/>
    </location>
</feature>
<dbReference type="Pfam" id="PF13185">
    <property type="entry name" value="GAF_2"/>
    <property type="match status" value="1"/>
</dbReference>
<dbReference type="PROSITE" id="PS50112">
    <property type="entry name" value="PAS"/>
    <property type="match status" value="2"/>
</dbReference>
<comment type="caution">
    <text evidence="6">The sequence shown here is derived from an EMBL/GenBank/DDBJ whole genome shotgun (WGS) entry which is preliminary data.</text>
</comment>
<keyword evidence="6" id="KW-0808">Transferase</keyword>
<dbReference type="PANTHER" id="PTHR43156:SF9">
    <property type="entry name" value="HAMP DOMAIN-CONTAINING PROTEIN"/>
    <property type="match status" value="1"/>
</dbReference>
<evidence type="ECO:0000313" key="7">
    <source>
        <dbReference type="Proteomes" id="UP000244956"/>
    </source>
</evidence>
<feature type="transmembrane region" description="Helical" evidence="3">
    <location>
        <begin position="26"/>
        <end position="43"/>
    </location>
</feature>
<dbReference type="Gene3D" id="3.30.450.40">
    <property type="match status" value="1"/>
</dbReference>
<evidence type="ECO:0000256" key="1">
    <source>
        <dbReference type="ARBA" id="ARBA00022801"/>
    </source>
</evidence>
<dbReference type="InterPro" id="IPR052016">
    <property type="entry name" value="Bact_Sigma-Reg"/>
</dbReference>
<keyword evidence="3" id="KW-0472">Membrane</keyword>
<keyword evidence="6" id="KW-0418">Kinase</keyword>
<evidence type="ECO:0000259" key="4">
    <source>
        <dbReference type="PROSITE" id="PS50112"/>
    </source>
</evidence>
<feature type="domain" description="PAS" evidence="4">
    <location>
        <begin position="490"/>
        <end position="535"/>
    </location>
</feature>
<feature type="domain" description="PAS" evidence="4">
    <location>
        <begin position="365"/>
        <end position="435"/>
    </location>
</feature>
<dbReference type="Pfam" id="PF13426">
    <property type="entry name" value="PAS_9"/>
    <property type="match status" value="2"/>
</dbReference>
<keyword evidence="3" id="KW-0812">Transmembrane</keyword>
<dbReference type="Pfam" id="PF07228">
    <property type="entry name" value="SpoIIE"/>
    <property type="match status" value="1"/>
</dbReference>
<keyword evidence="2" id="KW-0175">Coiled coil</keyword>
<evidence type="ECO:0000313" key="6">
    <source>
        <dbReference type="EMBL" id="PWD99401.1"/>
    </source>
</evidence>
<evidence type="ECO:0000256" key="3">
    <source>
        <dbReference type="SAM" id="Phobius"/>
    </source>
</evidence>
<accession>A0A2U2B8I3</accession>
<keyword evidence="7" id="KW-1185">Reference proteome</keyword>
<dbReference type="PANTHER" id="PTHR43156">
    <property type="entry name" value="STAGE II SPORULATION PROTEIN E-RELATED"/>
    <property type="match status" value="1"/>
</dbReference>
<proteinExistence type="predicted"/>
<dbReference type="InterPro" id="IPR036457">
    <property type="entry name" value="PPM-type-like_dom_sf"/>
</dbReference>
<feature type="transmembrane region" description="Helical" evidence="3">
    <location>
        <begin position="63"/>
        <end position="86"/>
    </location>
</feature>
<dbReference type="InterPro" id="IPR001932">
    <property type="entry name" value="PPM-type_phosphatase-like_dom"/>
</dbReference>
<dbReference type="SUPFAM" id="SSF55785">
    <property type="entry name" value="PYP-like sensor domain (PAS domain)"/>
    <property type="match status" value="2"/>
</dbReference>
<dbReference type="Gene3D" id="3.30.450.20">
    <property type="entry name" value="PAS domain"/>
    <property type="match status" value="2"/>
</dbReference>
<name>A0A2U2B8I3_9BACT</name>
<dbReference type="GO" id="GO:0016791">
    <property type="term" value="F:phosphatase activity"/>
    <property type="evidence" value="ECO:0007669"/>
    <property type="project" value="TreeGrafter"/>
</dbReference>
<sequence>MKSYRRIIKAIRKWFFTGVLSVKERLYLLVFIFLFLLLTWGGFLSIQQSHFGFSRIMDLHTWWLVWVVDILIIAIPFSIIFVRNYIIQQTAGYRTQIYDLKKKIDHNIELASRLKDNKEVFDSSTDHDRLASVLLDLGKNIRTARLREEEENYISKGKEQMSDLLRVHQVLSDLTPEVLKALIDYLGGIQGAFYLVEDGTLKRSSMYAYNRRRFEYDEFKIGKGLVGAAAYEKQIIYRTEIPAEYWSVTSGLLGEKKPKALLIIPLLQEEELQGVIEVAFLKESLENKHLSYAGEVAETIGQTIYNLKITARTEKLLQDSQELTKTLQQNEQQLKENAQEMLETQEELEKSNQMMEAQVQEVAHAQKRLEALLTNASEFISIYNENQELVFESPSVKRILGYDDDDQITGMDPDLLTPRGYRTINNLFQYLLETPGGEQTAQYTYLRKNGEKLFLETKGKNLLHDPAIRGVIFNTQDITERKRAEKEEQMKSRMQSLSENSPDMIMRVNMMGKLVYINPAVANFVGIPSSEIVKKRIHDLEIDERFVEYLENSLDDIKTEQDTIISEVKVSTDEGERIMEIKSIPELNDEGELESVLFVAHDMTDFKKIEADIKDKNKKISDSINYAQRIQSSLLPDTNYIQNYFPRSFIFYRPKDVVSGDFPWFLKKDGILYVAAVDCTGHGVPGALLSFIGYFLLNNIVSADPHLSAAEIMEQLHQEVRKALKQDQEGSRGRDGMDIAFCKIDPENQILDYCGAHRPLFLVREGELLEYQGTRKGIGGAPLPRKKEKEFENHVIDYQEGDKIFIFSDGLPDQLGGPERKKLQPRRVREALTMDPNYTMAHFARYFPKTFYDWMGNEKQVDDVLLIGIEL</sequence>
<dbReference type="RefSeq" id="WP_109264385.1">
    <property type="nucleotide sequence ID" value="NZ_QEWP01000007.1"/>
</dbReference>
<organism evidence="6 7">
    <name type="scientific">Marinilabilia rubra</name>
    <dbReference type="NCBI Taxonomy" id="2162893"/>
    <lineage>
        <taxon>Bacteria</taxon>
        <taxon>Pseudomonadati</taxon>
        <taxon>Bacteroidota</taxon>
        <taxon>Bacteroidia</taxon>
        <taxon>Marinilabiliales</taxon>
        <taxon>Marinilabiliaceae</taxon>
        <taxon>Marinilabilia</taxon>
    </lineage>
</organism>
<dbReference type="InterPro" id="IPR035965">
    <property type="entry name" value="PAS-like_dom_sf"/>
</dbReference>
<dbReference type="Gene3D" id="3.60.40.10">
    <property type="entry name" value="PPM-type phosphatase domain"/>
    <property type="match status" value="1"/>
</dbReference>
<dbReference type="GO" id="GO:0016301">
    <property type="term" value="F:kinase activity"/>
    <property type="evidence" value="ECO:0007669"/>
    <property type="project" value="UniProtKB-KW"/>
</dbReference>
<dbReference type="InterPro" id="IPR029016">
    <property type="entry name" value="GAF-like_dom_sf"/>
</dbReference>
<evidence type="ECO:0000256" key="2">
    <source>
        <dbReference type="SAM" id="Coils"/>
    </source>
</evidence>
<dbReference type="SUPFAM" id="SSF55781">
    <property type="entry name" value="GAF domain-like"/>
    <property type="match status" value="1"/>
</dbReference>
<dbReference type="NCBIfam" id="TIGR00229">
    <property type="entry name" value="sensory_box"/>
    <property type="match status" value="2"/>
</dbReference>
<feature type="coiled-coil region" evidence="2">
    <location>
        <begin position="313"/>
        <end position="375"/>
    </location>
</feature>
<dbReference type="Proteomes" id="UP000244956">
    <property type="component" value="Unassembled WGS sequence"/>
</dbReference>
<dbReference type="EMBL" id="QEWP01000007">
    <property type="protein sequence ID" value="PWD99401.1"/>
    <property type="molecule type" value="Genomic_DNA"/>
</dbReference>
<evidence type="ECO:0000259" key="5">
    <source>
        <dbReference type="PROSITE" id="PS50113"/>
    </source>
</evidence>
<dbReference type="InterPro" id="IPR000014">
    <property type="entry name" value="PAS"/>
</dbReference>
<dbReference type="SMART" id="SM00091">
    <property type="entry name" value="PAS"/>
    <property type="match status" value="2"/>
</dbReference>
<gene>
    <name evidence="6" type="ORF">DDZ16_10355</name>
</gene>
<dbReference type="AlphaFoldDB" id="A0A2U2B8I3"/>
<dbReference type="OrthoDB" id="1109395at2"/>
<feature type="domain" description="PAC" evidence="5">
    <location>
        <begin position="439"/>
        <end position="490"/>
    </location>
</feature>
<reference evidence="6 7" key="1">
    <citation type="submission" date="2018-05" db="EMBL/GenBank/DDBJ databases">
        <title>Marinilabilia rubrum sp. nov., isolated from saltern sediment.</title>
        <authorList>
            <person name="Zhang R."/>
        </authorList>
    </citation>
    <scope>NUCLEOTIDE SEQUENCE [LARGE SCALE GENOMIC DNA]</scope>
    <source>
        <strain evidence="6 7">WTE16</strain>
    </source>
</reference>
<keyword evidence="1" id="KW-0378">Hydrolase</keyword>
<keyword evidence="3" id="KW-1133">Transmembrane helix</keyword>
<dbReference type="CDD" id="cd00130">
    <property type="entry name" value="PAS"/>
    <property type="match status" value="1"/>
</dbReference>